<feature type="transmembrane region" description="Helical" evidence="1">
    <location>
        <begin position="110"/>
        <end position="129"/>
    </location>
</feature>
<comment type="caution">
    <text evidence="2">The sequence shown here is derived from an EMBL/GenBank/DDBJ whole genome shotgun (WGS) entry which is preliminary data.</text>
</comment>
<protein>
    <recommendedName>
        <fullName evidence="4">Yip1 domain-containing protein</fullName>
    </recommendedName>
</protein>
<dbReference type="AlphaFoldDB" id="A0A1F5Z3F4"/>
<keyword evidence="1" id="KW-0472">Membrane</keyword>
<evidence type="ECO:0000256" key="1">
    <source>
        <dbReference type="SAM" id="Phobius"/>
    </source>
</evidence>
<dbReference type="Proteomes" id="UP000177354">
    <property type="component" value="Unassembled WGS sequence"/>
</dbReference>
<accession>A0A1F5Z3F4</accession>
<proteinExistence type="predicted"/>
<name>A0A1F5Z3F4_9BACT</name>
<evidence type="ECO:0008006" key="4">
    <source>
        <dbReference type="Google" id="ProtNLM"/>
    </source>
</evidence>
<gene>
    <name evidence="2" type="ORF">A2777_03820</name>
</gene>
<feature type="transmembrane region" description="Helical" evidence="1">
    <location>
        <begin position="176"/>
        <end position="195"/>
    </location>
</feature>
<keyword evidence="1" id="KW-0812">Transmembrane</keyword>
<dbReference type="EMBL" id="MFJF01000012">
    <property type="protein sequence ID" value="OGG06971.1"/>
    <property type="molecule type" value="Genomic_DNA"/>
</dbReference>
<sequence length="205" mass="24401">MGLLKPFILFLRNFLAVILNPYNTYRRISFSGTDIRQVFYIYVFVLLYFLFASLLKAGYKNPFLLTFKFNSLFLASTSGFFLMIFLFYLGHKIYSTVNFYPGRLVVLWSYSLFPTLFWFFYTSVMYIVLPPPRTFSIFGKTYSLLYLVVSTTLLLWKLMLYYLTLRFALRLDLSRIILLTLLFTPVIFVYALLMYRLGVYKIPFI</sequence>
<feature type="transmembrane region" description="Helical" evidence="1">
    <location>
        <begin position="141"/>
        <end position="164"/>
    </location>
</feature>
<feature type="transmembrane region" description="Helical" evidence="1">
    <location>
        <begin position="71"/>
        <end position="90"/>
    </location>
</feature>
<evidence type="ECO:0000313" key="2">
    <source>
        <dbReference type="EMBL" id="OGG06971.1"/>
    </source>
</evidence>
<keyword evidence="1" id="KW-1133">Transmembrane helix</keyword>
<organism evidence="2 3">
    <name type="scientific">Candidatus Gottesmanbacteria bacterium RIFCSPHIGHO2_01_FULL_40_15</name>
    <dbReference type="NCBI Taxonomy" id="1798376"/>
    <lineage>
        <taxon>Bacteria</taxon>
        <taxon>Candidatus Gottesmaniibacteriota</taxon>
    </lineage>
</organism>
<feature type="transmembrane region" description="Helical" evidence="1">
    <location>
        <begin position="40"/>
        <end position="59"/>
    </location>
</feature>
<evidence type="ECO:0000313" key="3">
    <source>
        <dbReference type="Proteomes" id="UP000177354"/>
    </source>
</evidence>
<reference evidence="2 3" key="1">
    <citation type="journal article" date="2016" name="Nat. Commun.">
        <title>Thousands of microbial genomes shed light on interconnected biogeochemical processes in an aquifer system.</title>
        <authorList>
            <person name="Anantharaman K."/>
            <person name="Brown C.T."/>
            <person name="Hug L.A."/>
            <person name="Sharon I."/>
            <person name="Castelle C.J."/>
            <person name="Probst A.J."/>
            <person name="Thomas B.C."/>
            <person name="Singh A."/>
            <person name="Wilkins M.J."/>
            <person name="Karaoz U."/>
            <person name="Brodie E.L."/>
            <person name="Williams K.H."/>
            <person name="Hubbard S.S."/>
            <person name="Banfield J.F."/>
        </authorList>
    </citation>
    <scope>NUCLEOTIDE SEQUENCE [LARGE SCALE GENOMIC DNA]</scope>
</reference>